<protein>
    <submittedName>
        <fullName evidence="2">Universal stress protein UspA</fullName>
    </submittedName>
</protein>
<dbReference type="InterPro" id="IPR006016">
    <property type="entry name" value="UspA"/>
</dbReference>
<sequence length="308" mass="34153">MRTETCRTVPSPRPLPEILIAIGANPHHQFGVQFAASFFHDFDSIRFRLIHLLPPEQAVVQGPYGVLLEGGRMDEALYRQHERQGMESLEYARATLCGAGVPEEHVTLLSRPQEHGKALDLIRESAQNNHHALVLGKRGRSWLESTLDGIPDITGEIIDATCGVPLWVAPAALHRRRNILLCLDGSQHCMNIARHVGRTVGSQGNHSITMLRVLRDRHNNPVPPETMFNQCRDVLESEGVPSDAIRMRVVTDNTPADAILATCDRGKFAVIAMGRAGYGNSFLRRLLIGSVSMSVLRRLQNACLWLSC</sequence>
<gene>
    <name evidence="2" type="ORF">DSM19430T_11620</name>
</gene>
<evidence type="ECO:0000313" key="3">
    <source>
        <dbReference type="Proteomes" id="UP000503820"/>
    </source>
</evidence>
<dbReference type="Gene3D" id="3.40.50.12370">
    <property type="match status" value="1"/>
</dbReference>
<keyword evidence="3" id="KW-1185">Reference proteome</keyword>
<evidence type="ECO:0000313" key="2">
    <source>
        <dbReference type="EMBL" id="GFM36478.1"/>
    </source>
</evidence>
<dbReference type="AlphaFoldDB" id="A0A7J0BS47"/>
<feature type="domain" description="UspA" evidence="1">
    <location>
        <begin position="177"/>
        <end position="299"/>
    </location>
</feature>
<reference evidence="2 3" key="1">
    <citation type="submission" date="2020-05" db="EMBL/GenBank/DDBJ databases">
        <title>Draft genome sequence of Desulfovibrio psychrotolerans JS1T.</title>
        <authorList>
            <person name="Ueno A."/>
            <person name="Tamazawa S."/>
            <person name="Tamamura S."/>
            <person name="Murakami T."/>
            <person name="Kiyama T."/>
            <person name="Inomata H."/>
            <person name="Amano Y."/>
            <person name="Miyakawa K."/>
            <person name="Tamaki H."/>
            <person name="Naganuma T."/>
            <person name="Kaneko K."/>
        </authorList>
    </citation>
    <scope>NUCLEOTIDE SEQUENCE [LARGE SCALE GENOMIC DNA]</scope>
    <source>
        <strain evidence="2 3">JS1</strain>
    </source>
</reference>
<dbReference type="SUPFAM" id="SSF52402">
    <property type="entry name" value="Adenine nucleotide alpha hydrolases-like"/>
    <property type="match status" value="2"/>
</dbReference>
<dbReference type="Proteomes" id="UP000503820">
    <property type="component" value="Unassembled WGS sequence"/>
</dbReference>
<proteinExistence type="predicted"/>
<dbReference type="CDD" id="cd00293">
    <property type="entry name" value="USP-like"/>
    <property type="match status" value="1"/>
</dbReference>
<accession>A0A7J0BS47</accession>
<dbReference type="RefSeq" id="WP_174409151.1">
    <property type="nucleotide sequence ID" value="NZ_BLVP01000006.1"/>
</dbReference>
<dbReference type="EMBL" id="BLVP01000006">
    <property type="protein sequence ID" value="GFM36478.1"/>
    <property type="molecule type" value="Genomic_DNA"/>
</dbReference>
<organism evidence="2 3">
    <name type="scientific">Desulfovibrio psychrotolerans</name>
    <dbReference type="NCBI Taxonomy" id="415242"/>
    <lineage>
        <taxon>Bacteria</taxon>
        <taxon>Pseudomonadati</taxon>
        <taxon>Thermodesulfobacteriota</taxon>
        <taxon>Desulfovibrionia</taxon>
        <taxon>Desulfovibrionales</taxon>
        <taxon>Desulfovibrionaceae</taxon>
        <taxon>Desulfovibrio</taxon>
    </lineage>
</organism>
<evidence type="ECO:0000259" key="1">
    <source>
        <dbReference type="Pfam" id="PF00582"/>
    </source>
</evidence>
<name>A0A7J0BS47_9BACT</name>
<comment type="caution">
    <text evidence="2">The sequence shown here is derived from an EMBL/GenBank/DDBJ whole genome shotgun (WGS) entry which is preliminary data.</text>
</comment>
<dbReference type="Pfam" id="PF00582">
    <property type="entry name" value="Usp"/>
    <property type="match status" value="1"/>
</dbReference>